<dbReference type="OrthoDB" id="9781189at2"/>
<name>A0A422R003_9RHOB</name>
<dbReference type="SUPFAM" id="SSF56281">
    <property type="entry name" value="Metallo-hydrolase/oxidoreductase"/>
    <property type="match status" value="1"/>
</dbReference>
<dbReference type="InterPro" id="IPR036866">
    <property type="entry name" value="RibonucZ/Hydroxyglut_hydro"/>
</dbReference>
<dbReference type="CDD" id="cd16279">
    <property type="entry name" value="metallo-hydrolase-like_MBL-fold"/>
    <property type="match status" value="1"/>
</dbReference>
<evidence type="ECO:0000313" key="4">
    <source>
        <dbReference type="Proteomes" id="UP000238137"/>
    </source>
</evidence>
<dbReference type="EMBL" id="PXNQ02000002">
    <property type="protein sequence ID" value="RNF35493.1"/>
    <property type="molecule type" value="Genomic_DNA"/>
</dbReference>
<evidence type="ECO:0000256" key="1">
    <source>
        <dbReference type="SAM" id="MobiDB-lite"/>
    </source>
</evidence>
<feature type="region of interest" description="Disordered" evidence="1">
    <location>
        <begin position="31"/>
        <end position="66"/>
    </location>
</feature>
<evidence type="ECO:0000313" key="3">
    <source>
        <dbReference type="EMBL" id="RNF35493.1"/>
    </source>
</evidence>
<reference evidence="3" key="1">
    <citation type="submission" date="2018-05" db="EMBL/GenBank/DDBJ databases">
        <title>Reclassification of Methylarcula marina and Methylarcula terricola as Paracoccus methylarcula sp.nov., comb.nov. and Paracoccus terricola comb.nov.</title>
        <authorList>
            <person name="Shmareva M.N."/>
            <person name="Doronina N.V."/>
            <person name="Vasilenko O.V."/>
            <person name="Tarlachkov S.V."/>
            <person name="Trotsenko Y.A."/>
        </authorList>
    </citation>
    <scope>NUCLEOTIDE SEQUENCE [LARGE SCALE GENOMIC DNA]</scope>
    <source>
        <strain evidence="3">VKM B-2159</strain>
    </source>
</reference>
<accession>A0A422R003</accession>
<dbReference type="Pfam" id="PF12706">
    <property type="entry name" value="Lactamase_B_2"/>
    <property type="match status" value="1"/>
</dbReference>
<sequence>MWRKPLPSGPRSSAWIIPISPAGPLQISTACSGRPPEARRDPRDHPRCGSSGGVPRIGNRWGACDPRNPKNRRRRCSLLLEREGSEGVTQVLIDTGPDLVPQLLDAGVATLDAVIYSHPHADHIHGIDDLRQLVYNARRRMPVWADTPTTEALVERFGYIFEAPEGSHYPPIADLHRLDGPVTIDGPGGALNFHPFRVPHGGITALGFRIGGLVYLPDVSEIPESAWPMIEGAETFICDALRPEPHPSHAHLAQALDWIERSGCPRGVLTNMHIDMDYDQVMAQTPDHILPAHDGMVIEVSAKRPTLPPMMADLL</sequence>
<comment type="caution">
    <text evidence="3">The sequence shown here is derived from an EMBL/GenBank/DDBJ whole genome shotgun (WGS) entry which is preliminary data.</text>
</comment>
<feature type="compositionally biased region" description="Basic and acidic residues" evidence="1">
    <location>
        <begin position="36"/>
        <end position="47"/>
    </location>
</feature>
<dbReference type="InterPro" id="IPR001279">
    <property type="entry name" value="Metallo-B-lactamas"/>
</dbReference>
<dbReference type="AlphaFoldDB" id="A0A422R003"/>
<gene>
    <name evidence="3" type="ORF">A7A09_003400</name>
</gene>
<dbReference type="PANTHER" id="PTHR42663">
    <property type="entry name" value="HYDROLASE C777.06C-RELATED-RELATED"/>
    <property type="match status" value="1"/>
</dbReference>
<dbReference type="Gene3D" id="3.60.15.10">
    <property type="entry name" value="Ribonuclease Z/Hydroxyacylglutathione hydrolase-like"/>
    <property type="match status" value="1"/>
</dbReference>
<proteinExistence type="predicted"/>
<protein>
    <submittedName>
        <fullName evidence="3">MBL fold metallo-hydrolase</fullName>
    </submittedName>
</protein>
<dbReference type="PROSITE" id="PS51257">
    <property type="entry name" value="PROKAR_LIPOPROTEIN"/>
    <property type="match status" value="1"/>
</dbReference>
<organism evidence="3 4">
    <name type="scientific">Paracoccus methylarcula</name>
    <dbReference type="NCBI Taxonomy" id="72022"/>
    <lineage>
        <taxon>Bacteria</taxon>
        <taxon>Pseudomonadati</taxon>
        <taxon>Pseudomonadota</taxon>
        <taxon>Alphaproteobacteria</taxon>
        <taxon>Rhodobacterales</taxon>
        <taxon>Paracoccaceae</taxon>
        <taxon>Paracoccus</taxon>
    </lineage>
</organism>
<dbReference type="GO" id="GO:0016787">
    <property type="term" value="F:hydrolase activity"/>
    <property type="evidence" value="ECO:0007669"/>
    <property type="project" value="UniProtKB-KW"/>
</dbReference>
<keyword evidence="4" id="KW-1185">Reference proteome</keyword>
<evidence type="ECO:0000259" key="2">
    <source>
        <dbReference type="Pfam" id="PF12706"/>
    </source>
</evidence>
<feature type="domain" description="Metallo-beta-lactamase" evidence="2">
    <location>
        <begin position="89"/>
        <end position="270"/>
    </location>
</feature>
<dbReference type="Proteomes" id="UP000238137">
    <property type="component" value="Unassembled WGS sequence"/>
</dbReference>
<dbReference type="PANTHER" id="PTHR42663:SF6">
    <property type="entry name" value="HYDROLASE C777.06C-RELATED"/>
    <property type="match status" value="1"/>
</dbReference>